<evidence type="ECO:0000313" key="2">
    <source>
        <dbReference type="Proteomes" id="UP000030428"/>
    </source>
</evidence>
<dbReference type="PANTHER" id="PTHR36891:SF1">
    <property type="entry name" value="OS01G0127400 PROTEIN"/>
    <property type="match status" value="1"/>
</dbReference>
<keyword evidence="2" id="KW-1185">Reference proteome</keyword>
<organism evidence="1 2">
    <name type="scientific">Candidatus Thiomargarita nelsonii</name>
    <dbReference type="NCBI Taxonomy" id="1003181"/>
    <lineage>
        <taxon>Bacteria</taxon>
        <taxon>Pseudomonadati</taxon>
        <taxon>Pseudomonadota</taxon>
        <taxon>Gammaproteobacteria</taxon>
        <taxon>Thiotrichales</taxon>
        <taxon>Thiotrichaceae</taxon>
        <taxon>Thiomargarita</taxon>
    </lineage>
</organism>
<dbReference type="InterPro" id="IPR021763">
    <property type="entry name" value="DUF3326"/>
</dbReference>
<name>A0A4E0R2J9_9GAMM</name>
<gene>
    <name evidence="1" type="ORF">PN36_18620</name>
</gene>
<dbReference type="PANTHER" id="PTHR36891">
    <property type="entry name" value="OS01G0127400 PROTEIN"/>
    <property type="match status" value="1"/>
</dbReference>
<proteinExistence type="predicted"/>
<evidence type="ECO:0000313" key="1">
    <source>
        <dbReference type="EMBL" id="TGO02811.1"/>
    </source>
</evidence>
<evidence type="ECO:0008006" key="3">
    <source>
        <dbReference type="Google" id="ProtNLM"/>
    </source>
</evidence>
<comment type="caution">
    <text evidence="1">The sequence shown here is derived from an EMBL/GenBank/DDBJ whole genome shotgun (WGS) entry which is preliminary data.</text>
</comment>
<dbReference type="Proteomes" id="UP000030428">
    <property type="component" value="Unassembled WGS sequence"/>
</dbReference>
<dbReference type="EMBL" id="JSZA02000074">
    <property type="protein sequence ID" value="TGO02811.1"/>
    <property type="molecule type" value="Genomic_DNA"/>
</dbReference>
<protein>
    <recommendedName>
        <fullName evidence="3">DUF3326 domain-containing protein</fullName>
    </recommendedName>
</protein>
<reference evidence="1 2" key="1">
    <citation type="journal article" date="2016" name="Front. Microbiol.">
        <title>Single-Cell (Meta-)Genomics of a Dimorphic Candidatus Thiomargarita nelsonii Reveals Genomic Plasticity.</title>
        <authorList>
            <person name="Flood B.E."/>
            <person name="Fliss P."/>
            <person name="Jones D.S."/>
            <person name="Dick G.J."/>
            <person name="Jain S."/>
            <person name="Kaster A.K."/>
            <person name="Winkel M."/>
            <person name="Mussmann M."/>
            <person name="Bailey J."/>
        </authorList>
    </citation>
    <scope>NUCLEOTIDE SEQUENCE [LARGE SCALE GENOMIC DNA]</scope>
    <source>
        <strain evidence="1">Hydrate Ridge</strain>
    </source>
</reference>
<sequence>MIQNKQYLIPKSEIKGFVSLPDKVGSLDNDYMLRWYISAIEADQIKIEATTLKDGFMPFDQGVNDQIYPGKSVVLSIIPTGIECQIGGYAGDAAPVTNLLASATDYLITNPNAVNASNFISLRNNVVYTEGYSIDLFSKGRVNLFIPHANRVGLIIEKSDKTSLDMVFNIINTVRAVHGVAVTDYVITDKPIGSRCVRSQSGAFTGTIDNPKVLFDACEQLLQRGVTAIAITSNVQELPLEIYAEHFAGQCPNPVGGVEAVISHLITNQFQVPAAHAPLLNEKRMALSDAIVDARGAGEMASLSGLACILIGLHRAPQLKVGLGRIKDIININNLIAVVTPIDCLGSIPVLQAQKYRIPVLAVRDNSTILDVTQIKMQLDNVIEVSSYAEAAGIILALKEGIHLEAISRPLTKINLGLLNQCH</sequence>
<dbReference type="AlphaFoldDB" id="A0A4E0R2J9"/>
<accession>A0A4E0R2J9</accession>
<dbReference type="Pfam" id="PF11805">
    <property type="entry name" value="DUF3326"/>
    <property type="match status" value="1"/>
</dbReference>